<comment type="caution">
    <text evidence="3">The sequence shown here is derived from an EMBL/GenBank/DDBJ whole genome shotgun (WGS) entry which is preliminary data.</text>
</comment>
<evidence type="ECO:0000256" key="2">
    <source>
        <dbReference type="ARBA" id="ARBA00022679"/>
    </source>
</evidence>
<evidence type="ECO:0000313" key="4">
    <source>
        <dbReference type="Proteomes" id="UP000324595"/>
    </source>
</evidence>
<dbReference type="PANTHER" id="PTHR43619">
    <property type="entry name" value="S-ADENOSYL-L-METHIONINE-DEPENDENT METHYLTRANSFERASE YKTD-RELATED"/>
    <property type="match status" value="1"/>
</dbReference>
<dbReference type="Proteomes" id="UP000324595">
    <property type="component" value="Unassembled WGS sequence"/>
</dbReference>
<proteinExistence type="predicted"/>
<dbReference type="RefSeq" id="WP_148898060.1">
    <property type="nucleotide sequence ID" value="NZ_VNHY01000001.1"/>
</dbReference>
<keyword evidence="4" id="KW-1185">Reference proteome</keyword>
<dbReference type="Pfam" id="PF04072">
    <property type="entry name" value="LCM"/>
    <property type="match status" value="1"/>
</dbReference>
<dbReference type="OrthoDB" id="9806164at2"/>
<protein>
    <submittedName>
        <fullName evidence="3">Leucine carboxyl methyltransferase</fullName>
    </submittedName>
</protein>
<evidence type="ECO:0000256" key="1">
    <source>
        <dbReference type="ARBA" id="ARBA00022603"/>
    </source>
</evidence>
<gene>
    <name evidence="3" type="ORF">LX73_0693</name>
</gene>
<organism evidence="3 4">
    <name type="scientific">Fodinibius salinus</name>
    <dbReference type="NCBI Taxonomy" id="860790"/>
    <lineage>
        <taxon>Bacteria</taxon>
        <taxon>Pseudomonadati</taxon>
        <taxon>Balneolota</taxon>
        <taxon>Balneolia</taxon>
        <taxon>Balneolales</taxon>
        <taxon>Balneolaceae</taxon>
        <taxon>Fodinibius</taxon>
    </lineage>
</organism>
<name>A0A5D3YNX0_9BACT</name>
<dbReference type="GO" id="GO:0032259">
    <property type="term" value="P:methylation"/>
    <property type="evidence" value="ECO:0007669"/>
    <property type="project" value="UniProtKB-KW"/>
</dbReference>
<dbReference type="InterPro" id="IPR007213">
    <property type="entry name" value="Ppm1/Ppm2/Tcmp"/>
</dbReference>
<sequence>MKADQLSQTATFIAIKFYGLTRIDDFQTLFDASTIKFYDKLVTSLPAPLSYYHYWLQLGWIRKLYIWSEELLLPGDLLHIMGRKWIIGHILENLVDEGYEQIIVLGAGFDHLSHKYMQQDVSCIELDTPHMAELKRRFLDEYYPNSRRPRILDVHLPNDNIDTIFSNEQQINPHKKTIIVAEGFFDYLSSETVSLLLQQIGNYFTAPPKLVGTHFALDELSAFRRTVFTRSVQIVGEKLSFNTSVTEFRQLLQDNNYQIQLMQGAKDIRQRIVQHVDTDLPILPGFYIFKAQKK</sequence>
<keyword evidence="1 3" id="KW-0489">Methyltransferase</keyword>
<dbReference type="Gene3D" id="3.40.50.150">
    <property type="entry name" value="Vaccinia Virus protein VP39"/>
    <property type="match status" value="1"/>
</dbReference>
<reference evidence="3 4" key="1">
    <citation type="submission" date="2019-07" db="EMBL/GenBank/DDBJ databases">
        <title>Genomic Encyclopedia of Archaeal and Bacterial Type Strains, Phase II (KMG-II): from individual species to whole genera.</title>
        <authorList>
            <person name="Goeker M."/>
        </authorList>
    </citation>
    <scope>NUCLEOTIDE SEQUENCE [LARGE SCALE GENOMIC DNA]</scope>
    <source>
        <strain evidence="3 4">DSM 21935</strain>
    </source>
</reference>
<dbReference type="PANTHER" id="PTHR43619:SF2">
    <property type="entry name" value="S-ADENOSYL-L-METHIONINE-DEPENDENT METHYLTRANSFERASES SUPERFAMILY PROTEIN"/>
    <property type="match status" value="1"/>
</dbReference>
<keyword evidence="2 3" id="KW-0808">Transferase</keyword>
<accession>A0A5D3YNX0</accession>
<dbReference type="EMBL" id="VNHY01000001">
    <property type="protein sequence ID" value="TYP95392.1"/>
    <property type="molecule type" value="Genomic_DNA"/>
</dbReference>
<evidence type="ECO:0000313" key="3">
    <source>
        <dbReference type="EMBL" id="TYP95392.1"/>
    </source>
</evidence>
<dbReference type="InterPro" id="IPR029063">
    <property type="entry name" value="SAM-dependent_MTases_sf"/>
</dbReference>
<dbReference type="AlphaFoldDB" id="A0A5D3YNX0"/>
<dbReference type="GO" id="GO:0008168">
    <property type="term" value="F:methyltransferase activity"/>
    <property type="evidence" value="ECO:0007669"/>
    <property type="project" value="UniProtKB-KW"/>
</dbReference>
<dbReference type="SUPFAM" id="SSF53335">
    <property type="entry name" value="S-adenosyl-L-methionine-dependent methyltransferases"/>
    <property type="match status" value="1"/>
</dbReference>